<evidence type="ECO:0000313" key="5">
    <source>
        <dbReference type="Proteomes" id="UP000281547"/>
    </source>
</evidence>
<dbReference type="InterPro" id="IPR011049">
    <property type="entry name" value="Serralysin-like_metalloprot_C"/>
</dbReference>
<reference evidence="4 5" key="1">
    <citation type="journal article" date="2016" name="Int. J. Syst. Evol. Microbiol.">
        <title>Arsenicitalea aurantiaca gen. nov., sp. nov., a new member of the family Hyphomicrobiaceae, isolated from high-arsenic sediment.</title>
        <authorList>
            <person name="Mu Y."/>
            <person name="Zhou L."/>
            <person name="Zeng X.C."/>
            <person name="Liu L."/>
            <person name="Pan Y."/>
            <person name="Chen X."/>
            <person name="Wang J."/>
            <person name="Li S."/>
            <person name="Li W.J."/>
            <person name="Wang Y."/>
        </authorList>
    </citation>
    <scope>NUCLEOTIDE SEQUENCE [LARGE SCALE GENOMIC DNA]</scope>
    <source>
        <strain evidence="4 5">42-50</strain>
    </source>
</reference>
<evidence type="ECO:0000256" key="1">
    <source>
        <dbReference type="ARBA" id="ARBA00004613"/>
    </source>
</evidence>
<proteinExistence type="predicted"/>
<dbReference type="PRINTS" id="PR00313">
    <property type="entry name" value="CABNDNGRPT"/>
</dbReference>
<dbReference type="Gene3D" id="2.150.10.10">
    <property type="entry name" value="Serralysin-like metalloprotease, C-terminal"/>
    <property type="match status" value="1"/>
</dbReference>
<dbReference type="PROSITE" id="PS00330">
    <property type="entry name" value="HEMOLYSIN_CALCIUM"/>
    <property type="match status" value="4"/>
</dbReference>
<accession>A0A433X871</accession>
<protein>
    <submittedName>
        <fullName evidence="4">Calcium-binding protein</fullName>
    </submittedName>
</protein>
<organism evidence="4 5">
    <name type="scientific">Arsenicitalea aurantiaca</name>
    <dbReference type="NCBI Taxonomy" id="1783274"/>
    <lineage>
        <taxon>Bacteria</taxon>
        <taxon>Pseudomonadati</taxon>
        <taxon>Pseudomonadota</taxon>
        <taxon>Alphaproteobacteria</taxon>
        <taxon>Hyphomicrobiales</taxon>
        <taxon>Devosiaceae</taxon>
        <taxon>Arsenicitalea</taxon>
    </lineage>
</organism>
<gene>
    <name evidence="4" type="ORF">EMQ25_13165</name>
</gene>
<dbReference type="EMBL" id="RZNJ01000004">
    <property type="protein sequence ID" value="RUT30259.1"/>
    <property type="molecule type" value="Genomic_DNA"/>
</dbReference>
<comment type="caution">
    <text evidence="4">The sequence shown here is derived from an EMBL/GenBank/DDBJ whole genome shotgun (WGS) entry which is preliminary data.</text>
</comment>
<dbReference type="GO" id="GO:0005509">
    <property type="term" value="F:calcium ion binding"/>
    <property type="evidence" value="ECO:0007669"/>
    <property type="project" value="InterPro"/>
</dbReference>
<dbReference type="InterPro" id="IPR001343">
    <property type="entry name" value="Hemolysn_Ca-bd"/>
</dbReference>
<dbReference type="InterPro" id="IPR018511">
    <property type="entry name" value="Hemolysin-typ_Ca-bd_CS"/>
</dbReference>
<feature type="region of interest" description="Disordered" evidence="3">
    <location>
        <begin position="3965"/>
        <end position="3988"/>
    </location>
</feature>
<dbReference type="Proteomes" id="UP000281547">
    <property type="component" value="Unassembled WGS sequence"/>
</dbReference>
<dbReference type="Pfam" id="PF00353">
    <property type="entry name" value="HemolysinCabind"/>
    <property type="match status" value="14"/>
</dbReference>
<keyword evidence="2" id="KW-0964">Secreted</keyword>
<evidence type="ECO:0000256" key="2">
    <source>
        <dbReference type="ARBA" id="ARBA00022525"/>
    </source>
</evidence>
<dbReference type="RefSeq" id="WP_127189040.1">
    <property type="nucleotide sequence ID" value="NZ_RZNJ01000004.1"/>
</dbReference>
<dbReference type="PANTHER" id="PTHR38340:SF1">
    <property type="entry name" value="S-LAYER PROTEIN"/>
    <property type="match status" value="1"/>
</dbReference>
<dbReference type="SUPFAM" id="SSF51120">
    <property type="entry name" value="beta-Roll"/>
    <property type="match status" value="6"/>
</dbReference>
<comment type="subcellular location">
    <subcellularLocation>
        <location evidence="1">Secreted</location>
    </subcellularLocation>
</comment>
<evidence type="ECO:0000256" key="3">
    <source>
        <dbReference type="SAM" id="MobiDB-lite"/>
    </source>
</evidence>
<dbReference type="OrthoDB" id="7953605at2"/>
<dbReference type="InterPro" id="IPR050557">
    <property type="entry name" value="RTX_toxin/Mannuronan_C5-epim"/>
</dbReference>
<evidence type="ECO:0000313" key="4">
    <source>
        <dbReference type="EMBL" id="RUT30259.1"/>
    </source>
</evidence>
<dbReference type="PANTHER" id="PTHR38340">
    <property type="entry name" value="S-LAYER PROTEIN"/>
    <property type="match status" value="1"/>
</dbReference>
<sequence length="3988" mass="411718">MTKVLKALGARARFTALHAARAEARHRHRAAVAAASRARAPQPDIVPLEPRIMMDAADLDLGFAAAFNAQFAQDNTEAIRDLLTLAGDLSSEMGALGDRLSGQLGAALAGAVDLYANPDDNPFLLDRTDPFANVFASLGTLGQSFGEAMLADVRDGLGSELQSILDTIRGQLTSELQGKVAGELGALDEGYRAEVDARIAADMAGFGFSDLFNPSALFQTVLGNAAELANSFASVDPLSTEPPADLITSAEIESFTTELRTSLLDTAASAIASGLDQNFVVPNFVLTLEDIMVGDKTIIDFKSIASETDPDAILTDRIGVDILIGNLLPDLNGIYDAMGITVGTMTDWSAFAELFAGTTLSFEIGASSVQGPEIAAGAYHQSVTVTVSGFTGADGATLELGGAPDGLGDRVDGLGLNAGLVGGVVTGMDFARFGLDFGDTALSLSFSTTDYALNAELTRDGSALGADDDVFALSVTEVGGTSAVPFDPEADYALAAIDFRAAIDWGLAHIDGADFVDQGHVALAGTFTLAGGTTGIASSVATTAQLLDGTTDISVGHETELAEIAAFAEGLMALDGTELVEIMRSMASSLDIVFASRLLDLDLPFLEQIDLSKLAKAYQQIVDRLLEPMEVDLSVLGLSAGTNEAIGNLLQLNGLPVDYTDGSVLAALGGETVTFSIAVTVGGVAYPYNVALAIPADGFADLAALGAALKLALAATPTPHLQAPNAEDGDPVPTLADMLFVNVVRGTLELRGSGIEGFAILAAAASASGNVMGQLGLEVRNNTVSTGTPLTGGSLSGLLNDPWLRNYPLSISVERTITTGSGETEESVTDLFRTITLNAPLGGWDAASLAEALEAAFGGVGIEIDVEAGSDDNLVFTVTSTQNVSYTIALDVSKSTVISSLDGLQAFVSGALGAFMPSADVVLDVRTGELILKLPEFGMGFTKEFTQTISGGLGDLASLNLSADFSFWADIAFGFDVGVGLFGLLGTGSGSGLSDNVFLENVALSVALGASAANITGAGKLGIVEVALGSAGNSFEIGAALDVSLVGEKDGVYSERLTIAELLQKANSTAGIAGLIGQLDLVGTVGADGAFARLVLSDLDIAVAGVGGLGSILPSFTASLIDVTAPTDWAYDFGESALTSLITGLGKDDFIDTLYNALILVNQVLGGLSDDLGFLGEEIPVLGISVVDALNFAEEMAAKLQAFKSNPNEGLNQISGALASAFGLGSDELILVWDEGVFYVSLSLGFLEGAGLAYDFSLNLEELLGSFAGSDATLSAMLGVVSSLANVTGEGRLVLDANVGFDLTFGIELPGLAGAQFDAVTAATALTALAGVSQVTFNSAQSGHQGRDIMVSVERKDGPGSPTTYKDYKIELDGAQTVGEALSKIHAALAADGGIAIVLHHADGTTTTLEASDFADGTLTGAAAAADIASIAFVETSVVPTNYAGVNTLFGDTDNAADFEAVDGVVTGNALSGLNLDAAHSFRIIVNGADPVLITIPALPTGDDPRTPADFVAAINAALAATMVSRADIGLGMPVDLPLAKLLIADLTVDGALRLTATNFAEAIGKDPISFALTGLAAGSAQILVHNLGGSNLATALGFAPNGFGEAASGAFTVRGADLAAKTETGGTRAFIVTDAITVGGYELRGTGIALDFIAGVEEGLNMRLALGPLSVDVVNGKALVWSGDEADRNAYIRFGINDAADNYLQGEDAALDGRLYFSAIADLFSSDAPISIGDIVSFEALARLDVVLPLQASLGLLSPDTDRLTLGVNLFETTDSGLVGFLPALVLPSLTASDYVSYEIPSIDFEDFLANLNPYAIINDPLLLANGLDSILKMIDKTLRNVINVMNLPVVGSTLTQALGFFDDISRVIVQPILEAASTPKADGTLPTTVDLLTGLVNDTIKDLFGVEDDVIRAYFNTDQDNPYLVAELYIDAILFSAVLDVGFDLGIPGFNLSVGESSALEFTVNAAINLAFGIDKMGFFFLNDETDPEILLRAIVTTSEGFVATASLAAVGLALTANAIQRGDDTYYGVLIGGEIAIDLFGSLGRDFTAPGTEATDWLDRYDKLVRINELSTSKSATGEGNKTVSIRGEFFVSIDMAMKTSIVNPVTGQTIDELPSAIADFVLDARYEIGGELEMETLEFRNVGLYAGDFLVNNVLPVVEQIYKYVEPLYNIVQFLKTTAIGGYSLYSILQDTVGRIYPAALFIFDALDTLNDVMGFINGLSQSGGIIYFGSFSLLSPASSTGVIDTSNSRAMGNLRPGSDTGTGSSLNLDGAIANKKPGIAFNFLLFEDVSNVLNLITGNLADVELFEVDLTLLDITINIDIVNIIKSAVSFLPGKVIDVLFGGLSASFYFHAEAGITIGYDLYGIAQFLGTGDPVDILDGMYFDSFRPLFGIEASFHARVGINLFVIKAGLELAGNFAFQLDFNDPNQDGKLRFGEIAWVLTDGPGITSLIEGQYRWGLSLSVYFKINLFFTSFGGSWKIIDVGGGGRFGYDFLANPVYLTSDGDGVTTVNVGARAGSAIGGSPDDISDVIYINDQGQIVVNGRAMNLGGTQTLLIYAGEGDNVIDLSGLSSHISFQIFTGSGNDTITVGNNQGIISAGDGDNVIRYVAPPAINAMAGFAMFGALYSPLAVNPLSPTAPAGTGTAAGVPVAGSGSIYGQIREQMGDRDLPAATSQDLVIVLGSGNNRVEMADSTGDMIVVGDGNFEIMHDGKLVAFSEWLQSRFQGKTPDEAGMAEIRDKVNAAMSGYTPTAQTKASSQSVYIETGTGNDIIFGGNGNDTLISHGGNNIVFGGGGDDLIDLSAGSGDNWVEGGAGADIILGGSGNDVLLGWGRFDLDTTDAEYLVALADRIAGLNVTDTAKFVADFRALVEGTIRDDGGDWIEGGAGDDIISGGHGNDILQGGLGNDLIFGGSGNDIIAGGTITITVGGTLVTTPQVNFTPSGAYTISADAIADGDDRLVGVSGSNVLIGGAGDDVLEAGGLNNVMIGDFAELGFTQTGKLILVRSTHIESDLQGDDILVGAGLADVLVGGGGRDLLSGGHGNNILIGDNAEIRGNDLYRGITEISSMISTRDDADVIYTGLTASIIIAGGSRNAEEGDYIETGLLYGFEDLRAKAEGMIIFADYGDVRASGDFSPYLLTTVFDAGDNDVINTGGRDEVQSGSDIIFGGAGDDWISSGDGNDVVFGDTGTYRFEAAKNGSRGQTTLSTDHDATGNTRFGATSAAAGNSSTIAGADTVSAGNGDNIVLGGGGADTISTGSGFDVVLGDLGTVTLYGRALAGAPDLTAETQLAREGTDTEGWSDTIITGGGDAIVIGGDGGDVIRHTPDGLGGEGTFAVIGDFGVLNAAIAGGHARINDTGPDNSGFTLRDMASTHNDLGGNDHIFGGAGREFIIGGAGDDHIELGDGDKIVLGDAGEIDNVGIDGIGVVRSIDFALGGDDTIILGDGHNLVIAGIGDDHVTTGDGDDLVIGDNGEITFTALASQNERRSAMGLATELGGNDVIASGGGADVVMGGNGDDLIDLGAGNDIGIGDWAIVDFDARSLTTQSPDQGGNDRIGGGDGDDIIIGGHGHDVIAGNGGANVVIGDYAGLTWDDTHAPFALKTLTLEAIAHWGNDTLYTNNGRGEHEGLGSGDTADGNSIAIGGRGDDVIHGGEANDFVLGDWGIFDLLDPALHPGQSAFDRIRSVESTEYWVGGHDVIHTYGGRDIVIAGYGDDYVDGGEGNDLIHGDDAIYVNFHDGWELLESRFPFKGGDDVLKGGGGNNIILAGFFNFGKPGAGDLIYGDTIRDWLMGDEGSVLIHNGIVVRFNYLGIAPTDLISTNQLGASAGVLMRPVYERGLADGGYFDPWAVLDGDRLTDLPPIPPLDLDPVADVELYRLDAILRAQILSPDMLALIALYQRGGIGFEDLEIELREAILMALFDLYGYRLPASVEIMLERYMELLAEHLIIGENTIPADGASANHGTAVEASQTAPAGGNRPAAG</sequence>
<keyword evidence="5" id="KW-1185">Reference proteome</keyword>
<name>A0A433X871_9HYPH</name>
<dbReference type="GO" id="GO:0005576">
    <property type="term" value="C:extracellular region"/>
    <property type="evidence" value="ECO:0007669"/>
    <property type="project" value="UniProtKB-SubCell"/>
</dbReference>